<keyword evidence="4 6" id="KW-0520">NAD</keyword>
<evidence type="ECO:0000256" key="6">
    <source>
        <dbReference type="HAMAP-Rule" id="MF_01216"/>
    </source>
</evidence>
<feature type="binding site" evidence="6">
    <location>
        <position position="9"/>
    </location>
    <ligand>
        <name>FMN</name>
        <dbReference type="ChEBI" id="CHEBI:58210"/>
    </ligand>
</feature>
<keyword evidence="1 6" id="KW-0285">Flavoprotein</keyword>
<proteinExistence type="inferred from homology"/>
<organism evidence="8 9">
    <name type="scientific">Stenotrophomonas maltophilia</name>
    <name type="common">Pseudomonas maltophilia</name>
    <name type="synonym">Xanthomonas maltophilia</name>
    <dbReference type="NCBI Taxonomy" id="40324"/>
    <lineage>
        <taxon>Bacteria</taxon>
        <taxon>Pseudomonadati</taxon>
        <taxon>Pseudomonadota</taxon>
        <taxon>Gammaproteobacteria</taxon>
        <taxon>Lysobacterales</taxon>
        <taxon>Lysobacteraceae</taxon>
        <taxon>Stenotrophomonas</taxon>
        <taxon>Stenotrophomonas maltophilia group</taxon>
    </lineage>
</organism>
<feature type="binding site" evidence="6">
    <location>
        <begin position="15"/>
        <end position="17"/>
    </location>
    <ligand>
        <name>FMN</name>
        <dbReference type="ChEBI" id="CHEBI:58210"/>
    </ligand>
</feature>
<dbReference type="InterPro" id="IPR050104">
    <property type="entry name" value="FMN-dep_NADH:Q_OxRdtase_AzoR1"/>
</dbReference>
<dbReference type="GO" id="GO:0016655">
    <property type="term" value="F:oxidoreductase activity, acting on NAD(P)H, quinone or similar compound as acceptor"/>
    <property type="evidence" value="ECO:0007669"/>
    <property type="project" value="InterPro"/>
</dbReference>
<comment type="caution">
    <text evidence="8">The sequence shown here is derived from an EMBL/GenBank/DDBJ whole genome shotgun (WGS) entry which is preliminary data.</text>
</comment>
<evidence type="ECO:0000256" key="4">
    <source>
        <dbReference type="ARBA" id="ARBA00023027"/>
    </source>
</evidence>
<dbReference type="GO" id="GO:0010181">
    <property type="term" value="F:FMN binding"/>
    <property type="evidence" value="ECO:0007669"/>
    <property type="project" value="UniProtKB-UniRule"/>
</dbReference>
<comment type="subunit">
    <text evidence="6">Homodimer.</text>
</comment>
<comment type="function">
    <text evidence="6">Also exhibits azoreductase activity. Catalyzes the reductive cleavage of the azo bond in aromatic azo compounds to the corresponding amines.</text>
</comment>
<dbReference type="InterPro" id="IPR023048">
    <property type="entry name" value="NADH:quinone_OxRdtase_FMN_depd"/>
</dbReference>
<dbReference type="PANTHER" id="PTHR43741">
    <property type="entry name" value="FMN-DEPENDENT NADH-AZOREDUCTASE 1"/>
    <property type="match status" value="1"/>
</dbReference>
<evidence type="ECO:0000313" key="9">
    <source>
        <dbReference type="Proteomes" id="UP001218208"/>
    </source>
</evidence>
<dbReference type="SUPFAM" id="SSF52218">
    <property type="entry name" value="Flavoproteins"/>
    <property type="match status" value="1"/>
</dbReference>
<sequence>MKLLHIDSSILGQQSVSRQLTAQLIEAARQQHGDVSVTYRDLALAPVDHLAPPHLAAAQGAPIEADALQQDVALGTDDLEAFLQADVVVIGAPMYNFSIPSQLKAWIDRIAIVDRTFRYTAQGPEGLAGGKRVLIASTRGGMYAGDAPGAAMDHHETYLTSLFGFLGVTDLQFIRAEGLAMGDDARAQALRHAQQDIERVFA</sequence>
<comment type="cofactor">
    <cofactor evidence="6">
        <name>FMN</name>
        <dbReference type="ChEBI" id="CHEBI:58210"/>
    </cofactor>
    <text evidence="6">Binds 1 FMN per subunit.</text>
</comment>
<name>A0AAI9BZ45_STEMA</name>
<comment type="catalytic activity">
    <reaction evidence="6">
        <text>2 a quinone + NADH + H(+) = 2 a 1,4-benzosemiquinone + NAD(+)</text>
        <dbReference type="Rhea" id="RHEA:65952"/>
        <dbReference type="ChEBI" id="CHEBI:15378"/>
        <dbReference type="ChEBI" id="CHEBI:57540"/>
        <dbReference type="ChEBI" id="CHEBI:57945"/>
        <dbReference type="ChEBI" id="CHEBI:132124"/>
        <dbReference type="ChEBI" id="CHEBI:134225"/>
    </reaction>
</comment>
<dbReference type="InterPro" id="IPR003680">
    <property type="entry name" value="Flavodoxin_fold"/>
</dbReference>
<evidence type="ECO:0000256" key="3">
    <source>
        <dbReference type="ARBA" id="ARBA00023002"/>
    </source>
</evidence>
<dbReference type="PANTHER" id="PTHR43741:SF4">
    <property type="entry name" value="FMN-DEPENDENT NADH:QUINONE OXIDOREDUCTASE"/>
    <property type="match status" value="1"/>
</dbReference>
<evidence type="ECO:0000256" key="2">
    <source>
        <dbReference type="ARBA" id="ARBA00022643"/>
    </source>
</evidence>
<feature type="binding site" evidence="6">
    <location>
        <begin position="94"/>
        <end position="97"/>
    </location>
    <ligand>
        <name>FMN</name>
        <dbReference type="ChEBI" id="CHEBI:58210"/>
    </ligand>
</feature>
<feature type="binding site" evidence="6">
    <location>
        <begin position="138"/>
        <end position="141"/>
    </location>
    <ligand>
        <name>FMN</name>
        <dbReference type="ChEBI" id="CHEBI:58210"/>
    </ligand>
</feature>
<comment type="similarity">
    <text evidence="6">Belongs to the azoreductase type 1 family.</text>
</comment>
<protein>
    <recommendedName>
        <fullName evidence="6">FMN dependent NADH:quinone oxidoreductase</fullName>
        <ecNumber evidence="6">1.6.5.-</ecNumber>
    </recommendedName>
    <alternativeName>
        <fullName evidence="6">Azo-dye reductase</fullName>
    </alternativeName>
    <alternativeName>
        <fullName evidence="6">FMN-dependent NADH-azo compound oxidoreductase</fullName>
    </alternativeName>
    <alternativeName>
        <fullName evidence="6">FMN-dependent NADH-azoreductase</fullName>
        <ecNumber evidence="6">1.7.1.17</ecNumber>
    </alternativeName>
</protein>
<dbReference type="Proteomes" id="UP001218208">
    <property type="component" value="Unassembled WGS sequence"/>
</dbReference>
<dbReference type="GO" id="GO:0016652">
    <property type="term" value="F:oxidoreductase activity, acting on NAD(P)H as acceptor"/>
    <property type="evidence" value="ECO:0007669"/>
    <property type="project" value="UniProtKB-UniRule"/>
</dbReference>
<dbReference type="HAMAP" id="MF_01216">
    <property type="entry name" value="Azoreductase_type1"/>
    <property type="match status" value="1"/>
</dbReference>
<evidence type="ECO:0000259" key="7">
    <source>
        <dbReference type="Pfam" id="PF02525"/>
    </source>
</evidence>
<keyword evidence="2 6" id="KW-0288">FMN</keyword>
<accession>A0AAI9BZ45</accession>
<dbReference type="EMBL" id="ABLOJW010000002">
    <property type="protein sequence ID" value="EKT4091010.1"/>
    <property type="molecule type" value="Genomic_DNA"/>
</dbReference>
<comment type="function">
    <text evidence="6">Quinone reductase that provides resistance to thiol-specific stress caused by electrophilic quinones.</text>
</comment>
<dbReference type="Gene3D" id="3.40.50.360">
    <property type="match status" value="1"/>
</dbReference>
<dbReference type="InterPro" id="IPR029039">
    <property type="entry name" value="Flavoprotein-like_sf"/>
</dbReference>
<dbReference type="AlphaFoldDB" id="A0AAI9BZ45"/>
<dbReference type="RefSeq" id="WP_180846629.1">
    <property type="nucleotide sequence ID" value="NZ_JAVTIG010000003.1"/>
</dbReference>
<reference evidence="8" key="1">
    <citation type="submission" date="2022-07" db="EMBL/GenBank/DDBJ databases">
        <authorList>
            <consortium name="DAFM: The Division of Animal and Food Microbiology"/>
        </authorList>
    </citation>
    <scope>NUCLEOTIDE SEQUENCE</scope>
    <source>
        <strain evidence="8">19MO01SH01-2</strain>
    </source>
</reference>
<dbReference type="EC" id="1.7.1.17" evidence="6"/>
<evidence type="ECO:0000256" key="5">
    <source>
        <dbReference type="ARBA" id="ARBA00048542"/>
    </source>
</evidence>
<dbReference type="GO" id="GO:0009055">
    <property type="term" value="F:electron transfer activity"/>
    <property type="evidence" value="ECO:0007669"/>
    <property type="project" value="UniProtKB-UniRule"/>
</dbReference>
<dbReference type="EC" id="1.6.5.-" evidence="6"/>
<feature type="domain" description="Flavodoxin-like fold" evidence="7">
    <location>
        <begin position="1"/>
        <end position="199"/>
    </location>
</feature>
<evidence type="ECO:0000313" key="8">
    <source>
        <dbReference type="EMBL" id="EKT4091010.1"/>
    </source>
</evidence>
<keyword evidence="3 6" id="KW-0560">Oxidoreductase</keyword>
<evidence type="ECO:0000256" key="1">
    <source>
        <dbReference type="ARBA" id="ARBA00022630"/>
    </source>
</evidence>
<gene>
    <name evidence="6" type="primary">azoR</name>
    <name evidence="8" type="ORF">QEG23_000483</name>
</gene>
<comment type="catalytic activity">
    <reaction evidence="5">
        <text>N,N-dimethyl-1,4-phenylenediamine + anthranilate + 2 NAD(+) = 2-(4-dimethylaminophenyl)diazenylbenzoate + 2 NADH + 2 H(+)</text>
        <dbReference type="Rhea" id="RHEA:55872"/>
        <dbReference type="ChEBI" id="CHEBI:15378"/>
        <dbReference type="ChEBI" id="CHEBI:15783"/>
        <dbReference type="ChEBI" id="CHEBI:16567"/>
        <dbReference type="ChEBI" id="CHEBI:57540"/>
        <dbReference type="ChEBI" id="CHEBI:57945"/>
        <dbReference type="ChEBI" id="CHEBI:71579"/>
        <dbReference type="EC" id="1.7.1.17"/>
    </reaction>
    <physiologicalReaction direction="right-to-left" evidence="5">
        <dbReference type="Rhea" id="RHEA:55874"/>
    </physiologicalReaction>
</comment>
<dbReference type="Pfam" id="PF02525">
    <property type="entry name" value="Flavodoxin_2"/>
    <property type="match status" value="1"/>
</dbReference>